<keyword evidence="4" id="KW-0812">Transmembrane</keyword>
<dbReference type="STRING" id="212667.VFDL14_05695"/>
<feature type="domain" description="GGDEF" evidence="5">
    <location>
        <begin position="304"/>
        <end position="431"/>
    </location>
</feature>
<dbReference type="SUPFAM" id="SSF55073">
    <property type="entry name" value="Nucleotide cyclase"/>
    <property type="match status" value="1"/>
</dbReference>
<name>A0A066UWJ1_9VIBR</name>
<dbReference type="EC" id="2.7.7.65" evidence="2"/>
<dbReference type="FunFam" id="3.30.70.270:FF:000001">
    <property type="entry name" value="Diguanylate cyclase domain protein"/>
    <property type="match status" value="1"/>
</dbReference>
<evidence type="ECO:0000256" key="3">
    <source>
        <dbReference type="ARBA" id="ARBA00034247"/>
    </source>
</evidence>
<feature type="transmembrane region" description="Helical" evidence="4">
    <location>
        <begin position="219"/>
        <end position="237"/>
    </location>
</feature>
<evidence type="ECO:0000256" key="1">
    <source>
        <dbReference type="ARBA" id="ARBA00001946"/>
    </source>
</evidence>
<reference evidence="6 7" key="1">
    <citation type="submission" date="2014-02" db="EMBL/GenBank/DDBJ databases">
        <title>Vibrio fortis Dalian14 Genome Sequencing.</title>
        <authorList>
            <person name="Wang Y."/>
            <person name="Song L."/>
            <person name="Liu G."/>
            <person name="Ding J."/>
        </authorList>
    </citation>
    <scope>NUCLEOTIDE SEQUENCE [LARGE SCALE GENOMIC DNA]</scope>
    <source>
        <strain evidence="6 7">Dalian14</strain>
    </source>
</reference>
<keyword evidence="7" id="KW-1185">Reference proteome</keyword>
<dbReference type="InterPro" id="IPR008979">
    <property type="entry name" value="Galactose-bd-like_sf"/>
</dbReference>
<dbReference type="PANTHER" id="PTHR45138">
    <property type="entry name" value="REGULATORY COMPONENTS OF SENSORY TRANSDUCTION SYSTEM"/>
    <property type="match status" value="1"/>
</dbReference>
<dbReference type="InterPro" id="IPR043128">
    <property type="entry name" value="Rev_trsase/Diguanyl_cyclase"/>
</dbReference>
<accession>A0A066UWJ1</accession>
<dbReference type="GO" id="GO:0043709">
    <property type="term" value="P:cell adhesion involved in single-species biofilm formation"/>
    <property type="evidence" value="ECO:0007669"/>
    <property type="project" value="TreeGrafter"/>
</dbReference>
<dbReference type="Pfam" id="PF00990">
    <property type="entry name" value="GGDEF"/>
    <property type="match status" value="1"/>
</dbReference>
<dbReference type="Gene3D" id="3.30.70.270">
    <property type="match status" value="1"/>
</dbReference>
<evidence type="ECO:0000256" key="2">
    <source>
        <dbReference type="ARBA" id="ARBA00012528"/>
    </source>
</evidence>
<dbReference type="GO" id="GO:0052621">
    <property type="term" value="F:diguanylate cyclase activity"/>
    <property type="evidence" value="ECO:0007669"/>
    <property type="project" value="UniProtKB-EC"/>
</dbReference>
<dbReference type="InterPro" id="IPR050469">
    <property type="entry name" value="Diguanylate_Cyclase"/>
</dbReference>
<dbReference type="OrthoDB" id="9803824at2"/>
<gene>
    <name evidence="6" type="ORF">VFDL14_05695</name>
</gene>
<keyword evidence="4" id="KW-1133">Transmembrane helix</keyword>
<sequence length="431" mass="49020">MKWIHKVVIFLVVATLAIVQLYQVSGNRVITAITPDKFEFIATSDKVDNGVSTSVLNLKDDHYVLDCELIKSEYPWPYCGLSIKINSDPTIGIDLSQYHTFRVNIDYHTSEESSGRLRTYLRNYNPAYSTPDDEYSFKYNGMEFQPGVDGGVIEIPIANLQVMTWWLADNDIALEHSAPEYSNVNLVEFATGSGAKLGKHQIVVKSIEFEGSYFSAESLFLILLFVWVGTAIAFLFSELHRSRKRMMIAEKRHAHLKHVNKSLREQNFEFSELANRDELTGTLNRHAVRDWLKAQSQDVKQGYGVFSMLYFDIDHFKSVNDQYGHQMGDHILREFSMVVGSLISSTDKLVRWGGEEFIVFCPETSITEAQAKAEKIRTLVGQHLWIHGDPLTCSIGVAQMKQERMTETIARADEALYQAKHSGRNQVVVSQ</sequence>
<organism evidence="6 7">
    <name type="scientific">Vibrio fortis</name>
    <dbReference type="NCBI Taxonomy" id="212667"/>
    <lineage>
        <taxon>Bacteria</taxon>
        <taxon>Pseudomonadati</taxon>
        <taxon>Pseudomonadota</taxon>
        <taxon>Gammaproteobacteria</taxon>
        <taxon>Vibrionales</taxon>
        <taxon>Vibrionaceae</taxon>
        <taxon>Vibrio</taxon>
    </lineage>
</organism>
<comment type="caution">
    <text evidence="6">The sequence shown here is derived from an EMBL/GenBank/DDBJ whole genome shotgun (WGS) entry which is preliminary data.</text>
</comment>
<dbReference type="Proteomes" id="UP000027219">
    <property type="component" value="Unassembled WGS sequence"/>
</dbReference>
<dbReference type="GO" id="GO:0005886">
    <property type="term" value="C:plasma membrane"/>
    <property type="evidence" value="ECO:0007669"/>
    <property type="project" value="TreeGrafter"/>
</dbReference>
<dbReference type="CDD" id="cd01949">
    <property type="entry name" value="GGDEF"/>
    <property type="match status" value="1"/>
</dbReference>
<dbReference type="RefSeq" id="WP_032549238.1">
    <property type="nucleotide sequence ID" value="NZ_JFFR01000002.1"/>
</dbReference>
<proteinExistence type="predicted"/>
<comment type="catalytic activity">
    <reaction evidence="3">
        <text>2 GTP = 3',3'-c-di-GMP + 2 diphosphate</text>
        <dbReference type="Rhea" id="RHEA:24898"/>
        <dbReference type="ChEBI" id="CHEBI:33019"/>
        <dbReference type="ChEBI" id="CHEBI:37565"/>
        <dbReference type="ChEBI" id="CHEBI:58805"/>
        <dbReference type="EC" id="2.7.7.65"/>
    </reaction>
</comment>
<protein>
    <recommendedName>
        <fullName evidence="2">diguanylate cyclase</fullName>
        <ecNumber evidence="2">2.7.7.65</ecNumber>
    </recommendedName>
</protein>
<dbReference type="PANTHER" id="PTHR45138:SF9">
    <property type="entry name" value="DIGUANYLATE CYCLASE DGCM-RELATED"/>
    <property type="match status" value="1"/>
</dbReference>
<evidence type="ECO:0000259" key="5">
    <source>
        <dbReference type="PROSITE" id="PS50887"/>
    </source>
</evidence>
<evidence type="ECO:0000313" key="6">
    <source>
        <dbReference type="EMBL" id="KDN30222.1"/>
    </source>
</evidence>
<keyword evidence="4" id="KW-0472">Membrane</keyword>
<dbReference type="NCBIfam" id="TIGR00254">
    <property type="entry name" value="GGDEF"/>
    <property type="match status" value="1"/>
</dbReference>
<comment type="cofactor">
    <cofactor evidence="1">
        <name>Mg(2+)</name>
        <dbReference type="ChEBI" id="CHEBI:18420"/>
    </cofactor>
</comment>
<dbReference type="InterPro" id="IPR000160">
    <property type="entry name" value="GGDEF_dom"/>
</dbReference>
<dbReference type="GO" id="GO:1902201">
    <property type="term" value="P:negative regulation of bacterial-type flagellum-dependent cell motility"/>
    <property type="evidence" value="ECO:0007669"/>
    <property type="project" value="TreeGrafter"/>
</dbReference>
<evidence type="ECO:0000256" key="4">
    <source>
        <dbReference type="SAM" id="Phobius"/>
    </source>
</evidence>
<evidence type="ECO:0000313" key="7">
    <source>
        <dbReference type="Proteomes" id="UP000027219"/>
    </source>
</evidence>
<dbReference type="SUPFAM" id="SSF49785">
    <property type="entry name" value="Galactose-binding domain-like"/>
    <property type="match status" value="1"/>
</dbReference>
<dbReference type="SMART" id="SM00267">
    <property type="entry name" value="GGDEF"/>
    <property type="match status" value="1"/>
</dbReference>
<dbReference type="AlphaFoldDB" id="A0A066UWJ1"/>
<dbReference type="EMBL" id="JFFR01000002">
    <property type="protein sequence ID" value="KDN30222.1"/>
    <property type="molecule type" value="Genomic_DNA"/>
</dbReference>
<dbReference type="InterPro" id="IPR029787">
    <property type="entry name" value="Nucleotide_cyclase"/>
</dbReference>
<dbReference type="PROSITE" id="PS50887">
    <property type="entry name" value="GGDEF"/>
    <property type="match status" value="1"/>
</dbReference>